<dbReference type="SUPFAM" id="SSF55811">
    <property type="entry name" value="Nudix"/>
    <property type="match status" value="1"/>
</dbReference>
<comment type="cofactor">
    <cofactor evidence="2">
        <name>Mg(2+)</name>
        <dbReference type="ChEBI" id="CHEBI:18420"/>
    </cofactor>
</comment>
<dbReference type="PANTHER" id="PTHR12992">
    <property type="entry name" value="NUDIX HYDROLASE"/>
    <property type="match status" value="1"/>
</dbReference>
<evidence type="ECO:0000256" key="2">
    <source>
        <dbReference type="ARBA" id="ARBA00001946"/>
    </source>
</evidence>
<evidence type="ECO:0000313" key="8">
    <source>
        <dbReference type="EMBL" id="MBM7641918.1"/>
    </source>
</evidence>
<dbReference type="CDD" id="cd03426">
    <property type="entry name" value="NUDIX_CoAse_Nudt7"/>
    <property type="match status" value="1"/>
</dbReference>
<evidence type="ECO:0000256" key="5">
    <source>
        <dbReference type="ARBA" id="ARBA00022842"/>
    </source>
</evidence>
<keyword evidence="5" id="KW-0460">Magnesium</keyword>
<protein>
    <submittedName>
        <fullName evidence="8">8-oxo-dGTP pyrophosphatase MutT (NUDIX family)</fullName>
    </submittedName>
</protein>
<comment type="cofactor">
    <cofactor evidence="1">
        <name>Mn(2+)</name>
        <dbReference type="ChEBI" id="CHEBI:29035"/>
    </cofactor>
</comment>
<keyword evidence="9" id="KW-1185">Reference proteome</keyword>
<dbReference type="InterPro" id="IPR015797">
    <property type="entry name" value="NUDIX_hydrolase-like_dom_sf"/>
</dbReference>
<sequence length="203" mass="23741">MDIKAILENYTPKPLGEESRYAVFLPLIWDGKDWQVLYQVRSQHISQPGEVSFPGGRVEAGETYQEAALRETVEELNLAPSQIDIWGEIDYFVYQTRSIHCFVGQLKVDKWQSIKANEEVDRLFTVALRDLLAHEPTYYELKADVKLDNQFPFDRIRNGKDYGFSHQNRSIPFYEAFPENIWGMTAQFTHRFTEILKENNKKA</sequence>
<accession>A0ABS2PPP6</accession>
<keyword evidence="3" id="KW-0479">Metal-binding</keyword>
<reference evidence="8 9" key="1">
    <citation type="submission" date="2021-01" db="EMBL/GenBank/DDBJ databases">
        <title>Genomic Encyclopedia of Type Strains, Phase IV (KMG-IV): sequencing the most valuable type-strain genomes for metagenomic binning, comparative biology and taxonomic classification.</title>
        <authorList>
            <person name="Goeker M."/>
        </authorList>
    </citation>
    <scope>NUCLEOTIDE SEQUENCE [LARGE SCALE GENOMIC DNA]</scope>
    <source>
        <strain evidence="8 9">DSM 27382</strain>
    </source>
</reference>
<keyword evidence="6" id="KW-0464">Manganese</keyword>
<dbReference type="Pfam" id="PF00293">
    <property type="entry name" value="NUDIX"/>
    <property type="match status" value="1"/>
</dbReference>
<dbReference type="EMBL" id="JAFBEH010000002">
    <property type="protein sequence ID" value="MBM7641918.1"/>
    <property type="molecule type" value="Genomic_DNA"/>
</dbReference>
<organism evidence="8 9">
    <name type="scientific">Streptococcus loxodontisalivarius</name>
    <dbReference type="NCBI Taxonomy" id="1349415"/>
    <lineage>
        <taxon>Bacteria</taxon>
        <taxon>Bacillati</taxon>
        <taxon>Bacillota</taxon>
        <taxon>Bacilli</taxon>
        <taxon>Lactobacillales</taxon>
        <taxon>Streptococcaceae</taxon>
        <taxon>Streptococcus</taxon>
    </lineage>
</organism>
<comment type="caution">
    <text evidence="8">The sequence shown here is derived from an EMBL/GenBank/DDBJ whole genome shotgun (WGS) entry which is preliminary data.</text>
</comment>
<evidence type="ECO:0000256" key="3">
    <source>
        <dbReference type="ARBA" id="ARBA00022723"/>
    </source>
</evidence>
<feature type="domain" description="Nudix hydrolase" evidence="7">
    <location>
        <begin position="19"/>
        <end position="148"/>
    </location>
</feature>
<dbReference type="InterPro" id="IPR045121">
    <property type="entry name" value="CoAse"/>
</dbReference>
<evidence type="ECO:0000256" key="4">
    <source>
        <dbReference type="ARBA" id="ARBA00022801"/>
    </source>
</evidence>
<dbReference type="Gene3D" id="3.90.79.10">
    <property type="entry name" value="Nucleoside Triphosphate Pyrophosphohydrolase"/>
    <property type="match status" value="1"/>
</dbReference>
<dbReference type="InterPro" id="IPR000086">
    <property type="entry name" value="NUDIX_hydrolase_dom"/>
</dbReference>
<evidence type="ECO:0000313" key="9">
    <source>
        <dbReference type="Proteomes" id="UP000697472"/>
    </source>
</evidence>
<dbReference type="InterPro" id="IPR020084">
    <property type="entry name" value="NUDIX_hydrolase_CS"/>
</dbReference>
<dbReference type="PROSITE" id="PS00893">
    <property type="entry name" value="NUDIX_BOX"/>
    <property type="match status" value="1"/>
</dbReference>
<dbReference type="PANTHER" id="PTHR12992:SF11">
    <property type="entry name" value="MITOCHONDRIAL COENZYME A DIPHOSPHATASE NUDT8"/>
    <property type="match status" value="1"/>
</dbReference>
<keyword evidence="4" id="KW-0378">Hydrolase</keyword>
<name>A0ABS2PPP6_9STRE</name>
<dbReference type="Proteomes" id="UP000697472">
    <property type="component" value="Unassembled WGS sequence"/>
</dbReference>
<evidence type="ECO:0000259" key="7">
    <source>
        <dbReference type="PROSITE" id="PS51462"/>
    </source>
</evidence>
<proteinExistence type="predicted"/>
<gene>
    <name evidence="8" type="ORF">JOC28_000206</name>
</gene>
<evidence type="ECO:0000256" key="6">
    <source>
        <dbReference type="ARBA" id="ARBA00023211"/>
    </source>
</evidence>
<dbReference type="PROSITE" id="PS51462">
    <property type="entry name" value="NUDIX"/>
    <property type="match status" value="1"/>
</dbReference>
<evidence type="ECO:0000256" key="1">
    <source>
        <dbReference type="ARBA" id="ARBA00001936"/>
    </source>
</evidence>